<reference evidence="3" key="1">
    <citation type="submission" date="2021-03" db="EMBL/GenBank/DDBJ databases">
        <title>Whole genome shotgun sequence of Actinoplanes consettensis NBRC 14913.</title>
        <authorList>
            <person name="Komaki H."/>
            <person name="Tamura T."/>
        </authorList>
    </citation>
    <scope>NUCLEOTIDE SEQUENCE</scope>
    <source>
        <strain evidence="3">NBRC 14913</strain>
    </source>
</reference>
<sequence length="432" mass="44395">MGVNGAVPTPLTLKAGRLGGASVIGVALAAATPLLPADLPPPLVVAAAGLLLLIFATAYAGLTRRLPSSGALYTFAARGLGRPFGVAAGWLALTAYQSMQLGLYAVLAPRFGAPWWAVAGACWAVVALSGMLPIGFAAWLMILLVVGALASLAIPVAADLPHTLDAFRLTETGRPELGLLLLTATLTFAGIEVTAAFSQDVRRSTAPATYVVVLLLIILYALRSSTDVQATTWAFTASLLAGQLALHHVMVRYLAALGRERVLPPALARLRPASATQSVVAGLSIAALIFVPVDPQDIMLAGGLGIVVLLLGASLSALLFLNRHPSGEGFWRRLFTPAVSTVGFGVLGWLACENHRVLLACAAGPLVVGLLHAAVLRLAKPVVYAGIGLGGAAIVVAPSPSASTEPIAPSIPPSRVPGAHRPERINPEKMTG</sequence>
<keyword evidence="2" id="KW-0812">Transmembrane</keyword>
<feature type="region of interest" description="Disordered" evidence="1">
    <location>
        <begin position="402"/>
        <end position="432"/>
    </location>
</feature>
<organism evidence="3 4">
    <name type="scientific">Winogradskya consettensis</name>
    <dbReference type="NCBI Taxonomy" id="113560"/>
    <lineage>
        <taxon>Bacteria</taxon>
        <taxon>Bacillati</taxon>
        <taxon>Actinomycetota</taxon>
        <taxon>Actinomycetes</taxon>
        <taxon>Micromonosporales</taxon>
        <taxon>Micromonosporaceae</taxon>
        <taxon>Winogradskya</taxon>
    </lineage>
</organism>
<accession>A0A919SST1</accession>
<feature type="transmembrane region" description="Helical" evidence="2">
    <location>
        <begin position="334"/>
        <end position="351"/>
    </location>
</feature>
<dbReference type="EMBL" id="BOQP01000032">
    <property type="protein sequence ID" value="GIM77821.1"/>
    <property type="molecule type" value="Genomic_DNA"/>
</dbReference>
<keyword evidence="4" id="KW-1185">Reference proteome</keyword>
<feature type="compositionally biased region" description="Basic and acidic residues" evidence="1">
    <location>
        <begin position="420"/>
        <end position="432"/>
    </location>
</feature>
<feature type="transmembrane region" description="Helical" evidence="2">
    <location>
        <begin position="18"/>
        <end position="37"/>
    </location>
</feature>
<evidence type="ECO:0000313" key="3">
    <source>
        <dbReference type="EMBL" id="GIM77821.1"/>
    </source>
</evidence>
<feature type="transmembrane region" description="Helical" evidence="2">
    <location>
        <begin position="299"/>
        <end position="322"/>
    </location>
</feature>
<feature type="transmembrane region" description="Helical" evidence="2">
    <location>
        <begin position="234"/>
        <end position="255"/>
    </location>
</feature>
<dbReference type="RefSeq" id="WP_213000334.1">
    <property type="nucleotide sequence ID" value="NZ_BAAATW010000022.1"/>
</dbReference>
<feature type="transmembrane region" description="Helical" evidence="2">
    <location>
        <begin position="357"/>
        <end position="375"/>
    </location>
</feature>
<evidence type="ECO:0000256" key="2">
    <source>
        <dbReference type="SAM" id="Phobius"/>
    </source>
</evidence>
<evidence type="ECO:0000313" key="4">
    <source>
        <dbReference type="Proteomes" id="UP000680865"/>
    </source>
</evidence>
<proteinExistence type="predicted"/>
<feature type="transmembrane region" description="Helical" evidence="2">
    <location>
        <begin position="113"/>
        <end position="132"/>
    </location>
</feature>
<feature type="transmembrane region" description="Helical" evidence="2">
    <location>
        <begin position="139"/>
        <end position="158"/>
    </location>
</feature>
<gene>
    <name evidence="3" type="ORF">Aco04nite_57290</name>
</gene>
<feature type="transmembrane region" description="Helical" evidence="2">
    <location>
        <begin position="178"/>
        <end position="197"/>
    </location>
</feature>
<feature type="transmembrane region" description="Helical" evidence="2">
    <location>
        <begin position="382"/>
        <end position="400"/>
    </location>
</feature>
<keyword evidence="2" id="KW-0472">Membrane</keyword>
<name>A0A919SST1_9ACTN</name>
<feature type="transmembrane region" description="Helical" evidence="2">
    <location>
        <begin position="275"/>
        <end position="293"/>
    </location>
</feature>
<keyword evidence="2" id="KW-1133">Transmembrane helix</keyword>
<feature type="transmembrane region" description="Helical" evidence="2">
    <location>
        <begin position="43"/>
        <end position="62"/>
    </location>
</feature>
<protein>
    <submittedName>
        <fullName evidence="3">Amino acid permease</fullName>
    </submittedName>
</protein>
<evidence type="ECO:0000256" key="1">
    <source>
        <dbReference type="SAM" id="MobiDB-lite"/>
    </source>
</evidence>
<feature type="transmembrane region" description="Helical" evidence="2">
    <location>
        <begin position="204"/>
        <end position="222"/>
    </location>
</feature>
<dbReference type="Gene3D" id="1.20.1740.10">
    <property type="entry name" value="Amino acid/polyamine transporter I"/>
    <property type="match status" value="1"/>
</dbReference>
<comment type="caution">
    <text evidence="3">The sequence shown here is derived from an EMBL/GenBank/DDBJ whole genome shotgun (WGS) entry which is preliminary data.</text>
</comment>
<dbReference type="Proteomes" id="UP000680865">
    <property type="component" value="Unassembled WGS sequence"/>
</dbReference>
<dbReference type="AlphaFoldDB" id="A0A919SST1"/>